<dbReference type="KEGG" id="atl:Athai_04130"/>
<dbReference type="PANTHER" id="PTHR35525">
    <property type="entry name" value="BLL6575 PROTEIN"/>
    <property type="match status" value="1"/>
</dbReference>
<dbReference type="Pfam" id="PF11706">
    <property type="entry name" value="zf-CGNR"/>
    <property type="match status" value="1"/>
</dbReference>
<name>A0A7R7DJP9_9ACTN</name>
<evidence type="ECO:0000313" key="2">
    <source>
        <dbReference type="EMBL" id="BCJ32910.1"/>
    </source>
</evidence>
<sequence length="179" mass="19710">MADVPAPLTLVESFLNSIDVESGLDDLRDLATFRRWLADHDRPAPADEADLDLARRLRAELRAETATHHDPPEQAGHRSRDALDALSVRIPLAVRFAPDGAAVPAPAGTGVTAVLGEVLAAVALAAHDGSWRRMKICPADDCRWVYYDASRNSSRRWCSMRVCGNRNKTRTYRQRTAPA</sequence>
<evidence type="ECO:0000313" key="3">
    <source>
        <dbReference type="Proteomes" id="UP000611640"/>
    </source>
</evidence>
<dbReference type="InterPro" id="IPR021005">
    <property type="entry name" value="Znf_CGNR"/>
</dbReference>
<dbReference type="AlphaFoldDB" id="A0A7R7DJP9"/>
<dbReference type="InterPro" id="IPR010852">
    <property type="entry name" value="ABATE"/>
</dbReference>
<dbReference type="InterPro" id="IPR023286">
    <property type="entry name" value="ABATE_dom_sf"/>
</dbReference>
<dbReference type="PANTHER" id="PTHR35525:SF3">
    <property type="entry name" value="BLL6575 PROTEIN"/>
    <property type="match status" value="1"/>
</dbReference>
<evidence type="ECO:0000259" key="1">
    <source>
        <dbReference type="Pfam" id="PF11706"/>
    </source>
</evidence>
<proteinExistence type="predicted"/>
<keyword evidence="3" id="KW-1185">Reference proteome</keyword>
<accession>A0A7R7DJP9</accession>
<gene>
    <name evidence="2" type="ORF">Athai_04130</name>
</gene>
<feature type="domain" description="Zinc finger CGNR" evidence="1">
    <location>
        <begin position="133"/>
        <end position="175"/>
    </location>
</feature>
<organism evidence="2 3">
    <name type="scientific">Actinocatenispora thailandica</name>
    <dbReference type="NCBI Taxonomy" id="227318"/>
    <lineage>
        <taxon>Bacteria</taxon>
        <taxon>Bacillati</taxon>
        <taxon>Actinomycetota</taxon>
        <taxon>Actinomycetes</taxon>
        <taxon>Micromonosporales</taxon>
        <taxon>Micromonosporaceae</taxon>
        <taxon>Actinocatenispora</taxon>
    </lineage>
</organism>
<dbReference type="SUPFAM" id="SSF160904">
    <property type="entry name" value="Jann2411-like"/>
    <property type="match status" value="1"/>
</dbReference>
<dbReference type="EMBL" id="AP023355">
    <property type="protein sequence ID" value="BCJ32910.1"/>
    <property type="molecule type" value="Genomic_DNA"/>
</dbReference>
<dbReference type="Proteomes" id="UP000611640">
    <property type="component" value="Chromosome"/>
</dbReference>
<dbReference type="RefSeq" id="WP_203959889.1">
    <property type="nucleotide sequence ID" value="NZ_AP023355.1"/>
</dbReference>
<protein>
    <recommendedName>
        <fullName evidence="1">Zinc finger CGNR domain-containing protein</fullName>
    </recommendedName>
</protein>
<dbReference type="Gene3D" id="1.10.3300.10">
    <property type="entry name" value="Jann2411-like domain"/>
    <property type="match status" value="1"/>
</dbReference>
<reference evidence="2 3" key="1">
    <citation type="submission" date="2020-08" db="EMBL/GenBank/DDBJ databases">
        <title>Whole genome shotgun sequence of Actinocatenispora thailandica NBRC 105041.</title>
        <authorList>
            <person name="Komaki H."/>
            <person name="Tamura T."/>
        </authorList>
    </citation>
    <scope>NUCLEOTIDE SEQUENCE [LARGE SCALE GENOMIC DNA]</scope>
    <source>
        <strain evidence="2 3">NBRC 105041</strain>
    </source>
</reference>